<gene>
    <name evidence="1" type="ORF">CPB84DRAFT_1848812</name>
</gene>
<dbReference type="AlphaFoldDB" id="A0A9P5NKZ7"/>
<accession>A0A9P5NKZ7</accession>
<dbReference type="EMBL" id="JADNYJ010000070">
    <property type="protein sequence ID" value="KAF8891917.1"/>
    <property type="molecule type" value="Genomic_DNA"/>
</dbReference>
<evidence type="ECO:0000313" key="2">
    <source>
        <dbReference type="Proteomes" id="UP000724874"/>
    </source>
</evidence>
<dbReference type="Proteomes" id="UP000724874">
    <property type="component" value="Unassembled WGS sequence"/>
</dbReference>
<reference evidence="1" key="1">
    <citation type="submission" date="2020-11" db="EMBL/GenBank/DDBJ databases">
        <authorList>
            <consortium name="DOE Joint Genome Institute"/>
            <person name="Ahrendt S."/>
            <person name="Riley R."/>
            <person name="Andreopoulos W."/>
            <person name="LaButti K."/>
            <person name="Pangilinan J."/>
            <person name="Ruiz-duenas F.J."/>
            <person name="Barrasa J.M."/>
            <person name="Sanchez-Garcia M."/>
            <person name="Camarero S."/>
            <person name="Miyauchi S."/>
            <person name="Serrano A."/>
            <person name="Linde D."/>
            <person name="Babiker R."/>
            <person name="Drula E."/>
            <person name="Ayuso-Fernandez I."/>
            <person name="Pacheco R."/>
            <person name="Padilla G."/>
            <person name="Ferreira P."/>
            <person name="Barriuso J."/>
            <person name="Kellner H."/>
            <person name="Castanera R."/>
            <person name="Alfaro M."/>
            <person name="Ramirez L."/>
            <person name="Pisabarro A.G."/>
            <person name="Kuo A."/>
            <person name="Tritt A."/>
            <person name="Lipzen A."/>
            <person name="He G."/>
            <person name="Yan M."/>
            <person name="Ng V."/>
            <person name="Cullen D."/>
            <person name="Martin F."/>
            <person name="Rosso M.-N."/>
            <person name="Henrissat B."/>
            <person name="Hibbett D."/>
            <person name="Martinez A.T."/>
            <person name="Grigoriev I.V."/>
        </authorList>
    </citation>
    <scope>NUCLEOTIDE SEQUENCE</scope>
    <source>
        <strain evidence="1">AH 44721</strain>
    </source>
</reference>
<organism evidence="1 2">
    <name type="scientific">Gymnopilus junonius</name>
    <name type="common">Spectacular rustgill mushroom</name>
    <name type="synonym">Gymnopilus spectabilis subsp. junonius</name>
    <dbReference type="NCBI Taxonomy" id="109634"/>
    <lineage>
        <taxon>Eukaryota</taxon>
        <taxon>Fungi</taxon>
        <taxon>Dikarya</taxon>
        <taxon>Basidiomycota</taxon>
        <taxon>Agaricomycotina</taxon>
        <taxon>Agaricomycetes</taxon>
        <taxon>Agaricomycetidae</taxon>
        <taxon>Agaricales</taxon>
        <taxon>Agaricineae</taxon>
        <taxon>Hymenogastraceae</taxon>
        <taxon>Gymnopilus</taxon>
    </lineage>
</organism>
<proteinExistence type="predicted"/>
<sequence length="324" mass="35707">MANSDQTQITLAQGANMTYAKIGSTHVSTLGSEEKHAITILVTLTDDGILLPFQAIYKGTTAALLPKKDARSMEEALGAEFLFESSKTSMFVLGFLRIKSHSGLSIVEVLSQLKAGKAVSDMKVDMTLGVLHDCTVHWLWTAFKTLNKPESVKKAWQMCAARKFNLSYESLTSFEACHALHKLPQTDPEFFAELMQPRAQANVPILSKDQIAFEDVAPSDSLPEDDSDVPLAELMAYQEEMQGTQMAVDAGMVDVEEVYVAEEDGGLVSTAEAEKTVIEAVGKEVIDTTASTSLMQARRTRKKNVHYDNDWWHDHADEEENVDG</sequence>
<keyword evidence="2" id="KW-1185">Reference proteome</keyword>
<dbReference type="OrthoDB" id="3257623at2759"/>
<name>A0A9P5NKZ7_GYMJU</name>
<protein>
    <submittedName>
        <fullName evidence="1">Uncharacterized protein</fullName>
    </submittedName>
</protein>
<comment type="caution">
    <text evidence="1">The sequence shown here is derived from an EMBL/GenBank/DDBJ whole genome shotgun (WGS) entry which is preliminary data.</text>
</comment>
<evidence type="ECO:0000313" key="1">
    <source>
        <dbReference type="EMBL" id="KAF8891917.1"/>
    </source>
</evidence>